<comment type="caution">
    <text evidence="3">The sequence shown here is derived from an EMBL/GenBank/DDBJ whole genome shotgun (WGS) entry which is preliminary data.</text>
</comment>
<dbReference type="SUPFAM" id="SSF55073">
    <property type="entry name" value="Nucleotide cyclase"/>
    <property type="match status" value="1"/>
</dbReference>
<evidence type="ECO:0000313" key="4">
    <source>
        <dbReference type="Proteomes" id="UP001595636"/>
    </source>
</evidence>
<feature type="domain" description="GGDEF" evidence="2">
    <location>
        <begin position="304"/>
        <end position="437"/>
    </location>
</feature>
<keyword evidence="3" id="KW-0548">Nucleotidyltransferase</keyword>
<dbReference type="InterPro" id="IPR035965">
    <property type="entry name" value="PAS-like_dom_sf"/>
</dbReference>
<dbReference type="NCBIfam" id="TIGR00254">
    <property type="entry name" value="GGDEF"/>
    <property type="match status" value="1"/>
</dbReference>
<feature type="domain" description="PAS" evidence="1">
    <location>
        <begin position="13"/>
        <end position="75"/>
    </location>
</feature>
<dbReference type="SMART" id="SM00091">
    <property type="entry name" value="PAS"/>
    <property type="match status" value="1"/>
</dbReference>
<dbReference type="CDD" id="cd01949">
    <property type="entry name" value="GGDEF"/>
    <property type="match status" value="1"/>
</dbReference>
<dbReference type="InterPro" id="IPR000014">
    <property type="entry name" value="PAS"/>
</dbReference>
<organism evidence="3 4">
    <name type="scientific">Vogesella amnigena</name>
    <dbReference type="NCBI Taxonomy" id="1507449"/>
    <lineage>
        <taxon>Bacteria</taxon>
        <taxon>Pseudomonadati</taxon>
        <taxon>Pseudomonadota</taxon>
        <taxon>Betaproteobacteria</taxon>
        <taxon>Neisseriales</taxon>
        <taxon>Chromobacteriaceae</taxon>
        <taxon>Vogesella</taxon>
    </lineage>
</organism>
<dbReference type="InterPro" id="IPR043128">
    <property type="entry name" value="Rev_trsase/Diguanyl_cyclase"/>
</dbReference>
<dbReference type="RefSeq" id="WP_390276578.1">
    <property type="nucleotide sequence ID" value="NZ_JBHRYH010000008.1"/>
</dbReference>
<dbReference type="Pfam" id="PF01590">
    <property type="entry name" value="GAF"/>
    <property type="match status" value="1"/>
</dbReference>
<evidence type="ECO:0000313" key="3">
    <source>
        <dbReference type="EMBL" id="MFC3625145.1"/>
    </source>
</evidence>
<dbReference type="Pfam" id="PF08447">
    <property type="entry name" value="PAS_3"/>
    <property type="match status" value="1"/>
</dbReference>
<dbReference type="InterPro" id="IPR052163">
    <property type="entry name" value="DGC-Regulatory_Protein"/>
</dbReference>
<proteinExistence type="predicted"/>
<dbReference type="Gene3D" id="3.30.450.20">
    <property type="entry name" value="PAS domain"/>
    <property type="match status" value="1"/>
</dbReference>
<dbReference type="NCBIfam" id="TIGR00229">
    <property type="entry name" value="sensory_box"/>
    <property type="match status" value="1"/>
</dbReference>
<dbReference type="Proteomes" id="UP001595636">
    <property type="component" value="Unassembled WGS sequence"/>
</dbReference>
<keyword evidence="3" id="KW-0808">Transferase</keyword>
<dbReference type="InterPro" id="IPR003018">
    <property type="entry name" value="GAF"/>
</dbReference>
<dbReference type="InterPro" id="IPR013655">
    <property type="entry name" value="PAS_fold_3"/>
</dbReference>
<dbReference type="PANTHER" id="PTHR46663:SF3">
    <property type="entry name" value="SLL0267 PROTEIN"/>
    <property type="match status" value="1"/>
</dbReference>
<protein>
    <submittedName>
        <fullName evidence="3">Diguanylate cyclase domain-containing protein</fullName>
        <ecNumber evidence="3">2.7.7.65</ecNumber>
    </submittedName>
</protein>
<evidence type="ECO:0000259" key="2">
    <source>
        <dbReference type="PROSITE" id="PS50887"/>
    </source>
</evidence>
<sequence length="439" mass="48693">MAMENQINPASFMNLLLDAICLVDADGRFVFVSGACEQIFGYTPEEMQGRKMVEFIHPADLPRTLQAASQIMAGQPNPHFENRYLRKNGEIVHIMWSARWSESMQMRVAVARDVTERKQAEAMQTALFAISEAAHSAENLQALYVHIHQIIAGLLPAQHFVVALQEPASQQLQICYPQPAPAGIGSLGLQMLASAQPLLWQCGQQGGQDEPGLQSWLGAPLRSQSGVMGALILKSHDPLLHYTPRHQALLEYVSAQVATAIERKQLYQRLQQMARYDALTGLPNRALLNERLGEALARARRNDDTLALLYLDLDNFKQVNDSLGHSAGDQLLQIAAQRLSQCVRDTDLVARIGGDEFVVLLESHAQPEQAERLAQRIQQAFAVPVELAGQRVPAWVSIGMAHYPQHGSSEQQLLTHADSMMYRHKKQRRDGQLATPAAS</sequence>
<dbReference type="SMART" id="SM00267">
    <property type="entry name" value="GGDEF"/>
    <property type="match status" value="1"/>
</dbReference>
<dbReference type="EC" id="2.7.7.65" evidence="3"/>
<dbReference type="InterPro" id="IPR029016">
    <property type="entry name" value="GAF-like_dom_sf"/>
</dbReference>
<dbReference type="InterPro" id="IPR029787">
    <property type="entry name" value="Nucleotide_cyclase"/>
</dbReference>
<dbReference type="InterPro" id="IPR000160">
    <property type="entry name" value="GGDEF_dom"/>
</dbReference>
<name>A0ABV7TRB0_9NEIS</name>
<reference evidence="4" key="1">
    <citation type="journal article" date="2019" name="Int. J. Syst. Evol. Microbiol.">
        <title>The Global Catalogue of Microorganisms (GCM) 10K type strain sequencing project: providing services to taxonomists for standard genome sequencing and annotation.</title>
        <authorList>
            <consortium name="The Broad Institute Genomics Platform"/>
            <consortium name="The Broad Institute Genome Sequencing Center for Infectious Disease"/>
            <person name="Wu L."/>
            <person name="Ma J."/>
        </authorList>
    </citation>
    <scope>NUCLEOTIDE SEQUENCE [LARGE SCALE GENOMIC DNA]</scope>
    <source>
        <strain evidence="4">KCTC 42195</strain>
    </source>
</reference>
<keyword evidence="4" id="KW-1185">Reference proteome</keyword>
<accession>A0ABV7TRB0</accession>
<dbReference type="Gene3D" id="3.30.70.270">
    <property type="match status" value="1"/>
</dbReference>
<dbReference type="CDD" id="cd00130">
    <property type="entry name" value="PAS"/>
    <property type="match status" value="1"/>
</dbReference>
<dbReference type="PROSITE" id="PS50887">
    <property type="entry name" value="GGDEF"/>
    <property type="match status" value="1"/>
</dbReference>
<dbReference type="GO" id="GO:0052621">
    <property type="term" value="F:diguanylate cyclase activity"/>
    <property type="evidence" value="ECO:0007669"/>
    <property type="project" value="UniProtKB-EC"/>
</dbReference>
<dbReference type="PANTHER" id="PTHR46663">
    <property type="entry name" value="DIGUANYLATE CYCLASE DGCT-RELATED"/>
    <property type="match status" value="1"/>
</dbReference>
<dbReference type="SUPFAM" id="SSF55785">
    <property type="entry name" value="PYP-like sensor domain (PAS domain)"/>
    <property type="match status" value="1"/>
</dbReference>
<dbReference type="Pfam" id="PF00990">
    <property type="entry name" value="GGDEF"/>
    <property type="match status" value="1"/>
</dbReference>
<dbReference type="EMBL" id="JBHRYH010000008">
    <property type="protein sequence ID" value="MFC3625145.1"/>
    <property type="molecule type" value="Genomic_DNA"/>
</dbReference>
<gene>
    <name evidence="3" type="ORF">ACFOKJ_03165</name>
</gene>
<dbReference type="Gene3D" id="3.30.450.40">
    <property type="match status" value="1"/>
</dbReference>
<dbReference type="SUPFAM" id="SSF55781">
    <property type="entry name" value="GAF domain-like"/>
    <property type="match status" value="1"/>
</dbReference>
<dbReference type="PROSITE" id="PS50112">
    <property type="entry name" value="PAS"/>
    <property type="match status" value="1"/>
</dbReference>
<evidence type="ECO:0000259" key="1">
    <source>
        <dbReference type="PROSITE" id="PS50112"/>
    </source>
</evidence>